<organism evidence="2 3">
    <name type="scientific">Sulfuriferula plumbiphila</name>
    <dbReference type="NCBI Taxonomy" id="171865"/>
    <lineage>
        <taxon>Bacteria</taxon>
        <taxon>Pseudomonadati</taxon>
        <taxon>Pseudomonadota</taxon>
        <taxon>Betaproteobacteria</taxon>
        <taxon>Nitrosomonadales</taxon>
        <taxon>Sulfuricellaceae</taxon>
        <taxon>Sulfuriferula</taxon>
    </lineage>
</organism>
<evidence type="ECO:0000313" key="2">
    <source>
        <dbReference type="EMBL" id="GEP29215.1"/>
    </source>
</evidence>
<dbReference type="Proteomes" id="UP000321337">
    <property type="component" value="Unassembled WGS sequence"/>
</dbReference>
<evidence type="ECO:0000256" key="1">
    <source>
        <dbReference type="SAM" id="Phobius"/>
    </source>
</evidence>
<accession>A0A512L414</accession>
<feature type="transmembrane region" description="Helical" evidence="1">
    <location>
        <begin position="37"/>
        <end position="54"/>
    </location>
</feature>
<dbReference type="EMBL" id="BKAD01000003">
    <property type="protein sequence ID" value="GEP29215.1"/>
    <property type="molecule type" value="Genomic_DNA"/>
</dbReference>
<reference evidence="2 3" key="1">
    <citation type="submission" date="2019-07" db="EMBL/GenBank/DDBJ databases">
        <title>Whole genome shotgun sequence of Thiobacillus plumbophilus NBRC 107929.</title>
        <authorList>
            <person name="Hosoyama A."/>
            <person name="Uohara A."/>
            <person name="Ohji S."/>
            <person name="Ichikawa N."/>
        </authorList>
    </citation>
    <scope>NUCLEOTIDE SEQUENCE [LARGE SCALE GENOMIC DNA]</scope>
    <source>
        <strain evidence="2 3">NBRC 107929</strain>
    </source>
</reference>
<evidence type="ECO:0000313" key="3">
    <source>
        <dbReference type="Proteomes" id="UP000321337"/>
    </source>
</evidence>
<name>A0A512L414_9PROT</name>
<dbReference type="OrthoDB" id="9181360at2"/>
<dbReference type="InterPro" id="IPR018643">
    <property type="entry name" value="DUF2069_membrane"/>
</dbReference>
<protein>
    <submittedName>
        <fullName evidence="2">Membrane protein</fullName>
    </submittedName>
</protein>
<keyword evidence="1" id="KW-0472">Membrane</keyword>
<gene>
    <name evidence="2" type="ORF">TPL01_03530</name>
</gene>
<comment type="caution">
    <text evidence="2">The sequence shown here is derived from an EMBL/GenBank/DDBJ whole genome shotgun (WGS) entry which is preliminary data.</text>
</comment>
<feature type="transmembrane region" description="Helical" evidence="1">
    <location>
        <begin position="61"/>
        <end position="81"/>
    </location>
</feature>
<keyword evidence="1" id="KW-1133">Transmembrane helix</keyword>
<sequence length="119" mass="13363">MKRTVVLHYTSIASLIALIFLLVAWEGWLAPLRPGGSMLILKVLPLLLPLFGILHGRRYTYQWASMLILIYFTEGVVRAWSDQGASAQLAAGEIILSAIFFFSAIYYARDLGRLAPNRH</sequence>
<dbReference type="AlphaFoldDB" id="A0A512L414"/>
<dbReference type="Pfam" id="PF09842">
    <property type="entry name" value="DUF2069"/>
    <property type="match status" value="1"/>
</dbReference>
<feature type="transmembrane region" description="Helical" evidence="1">
    <location>
        <begin position="7"/>
        <end position="25"/>
    </location>
</feature>
<keyword evidence="1" id="KW-0812">Transmembrane</keyword>
<feature type="transmembrane region" description="Helical" evidence="1">
    <location>
        <begin position="87"/>
        <end position="108"/>
    </location>
</feature>
<keyword evidence="3" id="KW-1185">Reference proteome</keyword>
<dbReference type="RefSeq" id="WP_147070148.1">
    <property type="nucleotide sequence ID" value="NZ_AP021884.1"/>
</dbReference>
<proteinExistence type="predicted"/>